<name>A0ACB7X2P2_9ERIC</name>
<organism evidence="1 2">
    <name type="scientific">Vaccinium darrowii</name>
    <dbReference type="NCBI Taxonomy" id="229202"/>
    <lineage>
        <taxon>Eukaryota</taxon>
        <taxon>Viridiplantae</taxon>
        <taxon>Streptophyta</taxon>
        <taxon>Embryophyta</taxon>
        <taxon>Tracheophyta</taxon>
        <taxon>Spermatophyta</taxon>
        <taxon>Magnoliopsida</taxon>
        <taxon>eudicotyledons</taxon>
        <taxon>Gunneridae</taxon>
        <taxon>Pentapetalae</taxon>
        <taxon>asterids</taxon>
        <taxon>Ericales</taxon>
        <taxon>Ericaceae</taxon>
        <taxon>Vaccinioideae</taxon>
        <taxon>Vaccinieae</taxon>
        <taxon>Vaccinium</taxon>
    </lineage>
</organism>
<sequence>MDVSGSVATRTRSTKVDSVDIDDENEPILVDDEIEPKKKKQPNKNASLVWDHFSKAEKVGDKMKSTCNYCGTEFTCNSDVNGTSSMRTHLLIRCKVYELSDFNKKKRKREGTQTTLGFEPVGEGGSSTVSKLTAAFERLEEEDNLNVVLGVREDELGVDNANDLELEVDGSSDIMESGKSQGKGRAKQPIVGEVENKVVQMKDGMKKLFNWYEKRSIDEGQAPNAIESSRNKDKMGKRSMDLCEAMDSEFLQHMEEETNMVSKSELERNPPPPPQNIAEEKPKSIYDFTAKDIRGNNVPLGNYKGKVVLLVNVASQCGLTQSNYKELNVLYEKYKDQGFEILAFPCNQFGGQEPGTNEEIQETACTRFKAEFPIFDKIEVNGENAAPLYKFLKSEKGGLLGDDIKWNFTKFLVNKEGKVVERYAPTTSPLKIEKDIQNILGSL</sequence>
<evidence type="ECO:0000313" key="2">
    <source>
        <dbReference type="Proteomes" id="UP000828048"/>
    </source>
</evidence>
<protein>
    <submittedName>
        <fullName evidence="1">Uncharacterized protein</fullName>
    </submittedName>
</protein>
<dbReference type="EMBL" id="CM037152">
    <property type="protein sequence ID" value="KAH7834926.1"/>
    <property type="molecule type" value="Genomic_DNA"/>
</dbReference>
<evidence type="ECO:0000313" key="1">
    <source>
        <dbReference type="EMBL" id="KAH7834926.1"/>
    </source>
</evidence>
<dbReference type="Proteomes" id="UP000828048">
    <property type="component" value="Chromosome 2"/>
</dbReference>
<comment type="caution">
    <text evidence="1">The sequence shown here is derived from an EMBL/GenBank/DDBJ whole genome shotgun (WGS) entry which is preliminary data.</text>
</comment>
<accession>A0ACB7X2P2</accession>
<gene>
    <name evidence="1" type="ORF">Vadar_020997</name>
</gene>
<reference evidence="1 2" key="1">
    <citation type="journal article" date="2021" name="Hortic Res">
        <title>High-quality reference genome and annotation aids understanding of berry development for evergreen blueberry (Vaccinium darrowii).</title>
        <authorList>
            <person name="Yu J."/>
            <person name="Hulse-Kemp A.M."/>
            <person name="Babiker E."/>
            <person name="Staton M."/>
        </authorList>
    </citation>
    <scope>NUCLEOTIDE SEQUENCE [LARGE SCALE GENOMIC DNA]</scope>
    <source>
        <strain evidence="2">cv. NJ 8807/NJ 8810</strain>
        <tissue evidence="1">Young leaf</tissue>
    </source>
</reference>
<proteinExistence type="predicted"/>
<keyword evidence="2" id="KW-1185">Reference proteome</keyword>